<accession>A0A366WNX0</accession>
<dbReference type="Proteomes" id="UP000252706">
    <property type="component" value="Unassembled WGS sequence"/>
</dbReference>
<evidence type="ECO:0008006" key="4">
    <source>
        <dbReference type="Google" id="ProtNLM"/>
    </source>
</evidence>
<evidence type="ECO:0000256" key="1">
    <source>
        <dbReference type="SAM" id="SignalP"/>
    </source>
</evidence>
<feature type="chain" id="PRO_5016638160" description="DUF2141 domain-containing protein" evidence="1">
    <location>
        <begin position="25"/>
        <end position="164"/>
    </location>
</feature>
<proteinExistence type="predicted"/>
<comment type="caution">
    <text evidence="2">The sequence shown here is derived from an EMBL/GenBank/DDBJ whole genome shotgun (WGS) entry which is preliminary data.</text>
</comment>
<gene>
    <name evidence="2" type="ORF">DS909_20155</name>
</gene>
<feature type="signal peptide" evidence="1">
    <location>
        <begin position="1"/>
        <end position="24"/>
    </location>
</feature>
<reference evidence="2 3" key="1">
    <citation type="submission" date="2018-07" db="EMBL/GenBank/DDBJ databases">
        <title>Modular assembly of carbohydrate-degrading microbial communities in the ocean.</title>
        <authorList>
            <person name="Enke T.N."/>
            <person name="Datta M.S."/>
            <person name="Schwartzman J.A."/>
            <person name="Cermak N."/>
            <person name="Schmitz D.A."/>
            <person name="Barrere J."/>
            <person name="Cordero O.X."/>
        </authorList>
    </citation>
    <scope>NUCLEOTIDE SEQUENCE [LARGE SCALE GENOMIC DNA]</scope>
    <source>
        <strain evidence="2 3">C3M10</strain>
    </source>
</reference>
<keyword evidence="1" id="KW-0732">Signal</keyword>
<organism evidence="2 3">
    <name type="scientific">Phaeobacter gallaeciensis</name>
    <dbReference type="NCBI Taxonomy" id="60890"/>
    <lineage>
        <taxon>Bacteria</taxon>
        <taxon>Pseudomonadati</taxon>
        <taxon>Pseudomonadota</taxon>
        <taxon>Alphaproteobacteria</taxon>
        <taxon>Rhodobacterales</taxon>
        <taxon>Roseobacteraceae</taxon>
        <taxon>Phaeobacter</taxon>
    </lineage>
</organism>
<evidence type="ECO:0000313" key="2">
    <source>
        <dbReference type="EMBL" id="RBW50867.1"/>
    </source>
</evidence>
<dbReference type="InterPro" id="IPR018673">
    <property type="entry name" value="DUF2141"/>
</dbReference>
<protein>
    <recommendedName>
        <fullName evidence="4">DUF2141 domain-containing protein</fullName>
    </recommendedName>
</protein>
<dbReference type="EMBL" id="QOCE01000047">
    <property type="protein sequence ID" value="RBW50867.1"/>
    <property type="molecule type" value="Genomic_DNA"/>
</dbReference>
<dbReference type="AlphaFoldDB" id="A0A366WNX0"/>
<evidence type="ECO:0000313" key="3">
    <source>
        <dbReference type="Proteomes" id="UP000252706"/>
    </source>
</evidence>
<name>A0A366WNX0_9RHOB</name>
<dbReference type="OrthoDB" id="9788332at2"/>
<dbReference type="RefSeq" id="WP_113825370.1">
    <property type="nucleotide sequence ID" value="NZ_QOCE01000047.1"/>
</dbReference>
<sequence length="164" mass="18081">MPSHSKRIAAAFATAVLFVGGAWVASQVKTDIPVATASSTGAQSDDGLVINVHRARNDTGNLIVMAFDQQEPFDRMDIQRAASYVEIPAKTTSQRVDFPDLNNAYYSVIAFHDENGDYQLNYDANGVPTEGYAVSGMNDLESDPVFYYSLIEPGRRVDLSLFYW</sequence>
<dbReference type="Pfam" id="PF09912">
    <property type="entry name" value="DUF2141"/>
    <property type="match status" value="1"/>
</dbReference>